<dbReference type="EMBL" id="JABBWG010000253">
    <property type="protein sequence ID" value="KAG1796530.1"/>
    <property type="molecule type" value="Genomic_DNA"/>
</dbReference>
<evidence type="ECO:0000313" key="2">
    <source>
        <dbReference type="EMBL" id="KAG1796530.1"/>
    </source>
</evidence>
<feature type="compositionally biased region" description="Basic residues" evidence="1">
    <location>
        <begin position="12"/>
        <end position="30"/>
    </location>
</feature>
<evidence type="ECO:0000256" key="1">
    <source>
        <dbReference type="SAM" id="MobiDB-lite"/>
    </source>
</evidence>
<dbReference type="RefSeq" id="XP_041191764.1">
    <property type="nucleotide sequence ID" value="XM_041335963.1"/>
</dbReference>
<proteinExistence type="predicted"/>
<gene>
    <name evidence="3" type="ORF">BJ212DRAFT_1362790</name>
    <name evidence="2" type="ORF">BJ212DRAFT_1407894</name>
</gene>
<protein>
    <submittedName>
        <fullName evidence="3">Uncharacterized protein</fullName>
    </submittedName>
</protein>
<feature type="region of interest" description="Disordered" evidence="1">
    <location>
        <begin position="1"/>
        <end position="34"/>
    </location>
</feature>
<dbReference type="AlphaFoldDB" id="A0A9P7E8B7"/>
<accession>A0A9P7E8B7</accession>
<reference evidence="3" key="1">
    <citation type="journal article" date="2020" name="New Phytol.">
        <title>Comparative genomics reveals dynamic genome evolution in host specialist ectomycorrhizal fungi.</title>
        <authorList>
            <person name="Lofgren L.A."/>
            <person name="Nguyen N.H."/>
            <person name="Vilgalys R."/>
            <person name="Ruytinx J."/>
            <person name="Liao H.L."/>
            <person name="Branco S."/>
            <person name="Kuo A."/>
            <person name="LaButti K."/>
            <person name="Lipzen A."/>
            <person name="Andreopoulos W."/>
            <person name="Pangilinan J."/>
            <person name="Riley R."/>
            <person name="Hundley H."/>
            <person name="Na H."/>
            <person name="Barry K."/>
            <person name="Grigoriev I.V."/>
            <person name="Stajich J.E."/>
            <person name="Kennedy P.G."/>
        </authorList>
    </citation>
    <scope>NUCLEOTIDE SEQUENCE</scope>
    <source>
        <strain evidence="3">MN1</strain>
    </source>
</reference>
<dbReference type="GeneID" id="64629980"/>
<organism evidence="3 4">
    <name type="scientific">Suillus subaureus</name>
    <dbReference type="NCBI Taxonomy" id="48587"/>
    <lineage>
        <taxon>Eukaryota</taxon>
        <taxon>Fungi</taxon>
        <taxon>Dikarya</taxon>
        <taxon>Basidiomycota</taxon>
        <taxon>Agaricomycotina</taxon>
        <taxon>Agaricomycetes</taxon>
        <taxon>Agaricomycetidae</taxon>
        <taxon>Boletales</taxon>
        <taxon>Suillineae</taxon>
        <taxon>Suillaceae</taxon>
        <taxon>Suillus</taxon>
    </lineage>
</organism>
<evidence type="ECO:0000313" key="3">
    <source>
        <dbReference type="EMBL" id="KAG1814303.1"/>
    </source>
</evidence>
<sequence>MSLGLASQSASMRKHRRYATLLHSPRHTRNRISDGIGMPCPSLCALTNQHEHHAS</sequence>
<dbReference type="EMBL" id="JABBWG010000021">
    <property type="protein sequence ID" value="KAG1814303.1"/>
    <property type="molecule type" value="Genomic_DNA"/>
</dbReference>
<name>A0A9P7E8B7_9AGAM</name>
<dbReference type="Proteomes" id="UP000807769">
    <property type="component" value="Unassembled WGS sequence"/>
</dbReference>
<evidence type="ECO:0000313" key="4">
    <source>
        <dbReference type="Proteomes" id="UP000807769"/>
    </source>
</evidence>
<comment type="caution">
    <text evidence="3">The sequence shown here is derived from an EMBL/GenBank/DDBJ whole genome shotgun (WGS) entry which is preliminary data.</text>
</comment>
<feature type="compositionally biased region" description="Polar residues" evidence="1">
    <location>
        <begin position="1"/>
        <end position="11"/>
    </location>
</feature>
<keyword evidence="4" id="KW-1185">Reference proteome</keyword>